<comment type="similarity">
    <text evidence="3">Belongs to the peroxidase family. Ascorbate peroxidase subfamily.</text>
</comment>
<evidence type="ECO:0000256" key="6">
    <source>
        <dbReference type="ARBA" id="ARBA00022559"/>
    </source>
</evidence>
<evidence type="ECO:0000256" key="1">
    <source>
        <dbReference type="ARBA" id="ARBA00000189"/>
    </source>
</evidence>
<keyword evidence="14" id="KW-0376">Hydrogen peroxide</keyword>
<keyword evidence="10" id="KW-0560">Oxidoreductase</keyword>
<feature type="binding site" evidence="17">
    <location>
        <position position="1292"/>
    </location>
    <ligand>
        <name>Ca(2+)</name>
        <dbReference type="ChEBI" id="CHEBI:29108"/>
        <label>1</label>
    </ligand>
</feature>
<keyword evidence="7" id="KW-0349">Heme</keyword>
<evidence type="ECO:0000256" key="16">
    <source>
        <dbReference type="PIRSR" id="PIRSR600823-2"/>
    </source>
</evidence>
<dbReference type="OrthoDB" id="611935at2759"/>
<dbReference type="GO" id="GO:0006979">
    <property type="term" value="P:response to oxidative stress"/>
    <property type="evidence" value="ECO:0007669"/>
    <property type="project" value="InterPro"/>
</dbReference>
<dbReference type="GO" id="GO:0042744">
    <property type="term" value="P:hydrogen peroxide catabolic process"/>
    <property type="evidence" value="ECO:0007669"/>
    <property type="project" value="UniProtKB-KW"/>
</dbReference>
<feature type="disulfide bond" evidence="19">
    <location>
        <begin position="1418"/>
        <end position="1451"/>
    </location>
</feature>
<evidence type="ECO:0000256" key="2">
    <source>
        <dbReference type="ARBA" id="ARBA00002322"/>
    </source>
</evidence>
<dbReference type="SUPFAM" id="SSF48113">
    <property type="entry name" value="Heme-dependent peroxidases"/>
    <property type="match status" value="1"/>
</dbReference>
<keyword evidence="13" id="KW-0325">Glycoprotein</keyword>
<evidence type="ECO:0000259" key="20">
    <source>
        <dbReference type="PROSITE" id="PS50873"/>
    </source>
</evidence>
<dbReference type="InterPro" id="IPR019793">
    <property type="entry name" value="Peroxidases_heam-ligand_BS"/>
</dbReference>
<dbReference type="GO" id="GO:0140825">
    <property type="term" value="F:lactoperoxidase activity"/>
    <property type="evidence" value="ECO:0007669"/>
    <property type="project" value="UniProtKB-EC"/>
</dbReference>
<evidence type="ECO:0000256" key="13">
    <source>
        <dbReference type="ARBA" id="ARBA00023180"/>
    </source>
</evidence>
<accession>A0A9Q0FQ77</accession>
<dbReference type="Proteomes" id="UP001141552">
    <property type="component" value="Unassembled WGS sequence"/>
</dbReference>
<reference evidence="21" key="2">
    <citation type="journal article" date="2023" name="Plants (Basel)">
        <title>Annotation of the Turnera subulata (Passifloraceae) Draft Genome Reveals the S-Locus Evolved after the Divergence of Turneroideae from Passifloroideae in a Stepwise Manner.</title>
        <authorList>
            <person name="Henning P.M."/>
            <person name="Roalson E.H."/>
            <person name="Mir W."/>
            <person name="McCubbin A.G."/>
            <person name="Shore J.S."/>
        </authorList>
    </citation>
    <scope>NUCLEOTIDE SEQUENCE</scope>
    <source>
        <strain evidence="21">F60SS</strain>
    </source>
</reference>
<feature type="domain" description="Plant heme peroxidase family profile" evidence="20">
    <location>
        <begin position="1243"/>
        <end position="1543"/>
    </location>
</feature>
<evidence type="ECO:0000256" key="12">
    <source>
        <dbReference type="ARBA" id="ARBA00023157"/>
    </source>
</evidence>
<feature type="binding site" evidence="17">
    <location>
        <position position="1294"/>
    </location>
    <ligand>
        <name>Ca(2+)</name>
        <dbReference type="ChEBI" id="CHEBI:29108"/>
        <label>1</label>
    </ligand>
</feature>
<feature type="active site" description="Proton acceptor" evidence="15">
    <location>
        <position position="1284"/>
    </location>
</feature>
<evidence type="ECO:0000256" key="18">
    <source>
        <dbReference type="PIRSR" id="PIRSR600823-4"/>
    </source>
</evidence>
<dbReference type="PROSITE" id="PS50873">
    <property type="entry name" value="PEROXIDASE_4"/>
    <property type="match status" value="1"/>
</dbReference>
<comment type="cofactor">
    <cofactor evidence="17">
        <name>heme b</name>
        <dbReference type="ChEBI" id="CHEBI:60344"/>
    </cofactor>
    <text evidence="17">Binds 1 heme b (iron(II)-protoporphyrin IX) group per subunit.</text>
</comment>
<comment type="catalytic activity">
    <reaction evidence="1">
        <text>2 a phenolic donor + H2O2 = 2 a phenolic radical donor + 2 H2O</text>
        <dbReference type="Rhea" id="RHEA:56136"/>
        <dbReference type="ChEBI" id="CHEBI:15377"/>
        <dbReference type="ChEBI" id="CHEBI:16240"/>
        <dbReference type="ChEBI" id="CHEBI:139520"/>
        <dbReference type="ChEBI" id="CHEBI:139521"/>
        <dbReference type="EC" id="1.11.1.7"/>
    </reaction>
</comment>
<proteinExistence type="inferred from homology"/>
<comment type="function">
    <text evidence="2">Removal of H(2)O(2), oxidation of toxic reductants, biosynthesis and degradation of lignin, suberization, auxin catabolism, response to environmental stresses such as wounding, pathogen attack and oxidative stress. These functions might be dependent on each isozyme/isoform in each plant tissue.</text>
</comment>
<dbReference type="PRINTS" id="PR00461">
    <property type="entry name" value="PLPEROXIDASE"/>
</dbReference>
<evidence type="ECO:0000256" key="14">
    <source>
        <dbReference type="ARBA" id="ARBA00023324"/>
    </source>
</evidence>
<dbReference type="PANTHER" id="PTHR34361">
    <property type="entry name" value="OS08G0157800 PROTEIN"/>
    <property type="match status" value="1"/>
</dbReference>
<dbReference type="InterPro" id="IPR002016">
    <property type="entry name" value="Haem_peroxidase"/>
</dbReference>
<evidence type="ECO:0000256" key="8">
    <source>
        <dbReference type="ARBA" id="ARBA00022723"/>
    </source>
</evidence>
<feature type="binding site" description="axial binding residue" evidence="17">
    <location>
        <position position="1411"/>
    </location>
    <ligand>
        <name>heme b</name>
        <dbReference type="ChEBI" id="CHEBI:60344"/>
    </ligand>
    <ligandPart>
        <name>Fe</name>
        <dbReference type="ChEBI" id="CHEBI:18248"/>
    </ligandPart>
</feature>
<evidence type="ECO:0000256" key="3">
    <source>
        <dbReference type="ARBA" id="ARBA00006873"/>
    </source>
</evidence>
<feature type="binding site" evidence="17">
    <location>
        <position position="1412"/>
    </location>
    <ligand>
        <name>Ca(2+)</name>
        <dbReference type="ChEBI" id="CHEBI:29108"/>
        <label>2</label>
    </ligand>
</feature>
<dbReference type="EC" id="1.11.1.7" evidence="4"/>
<feature type="binding site" evidence="17">
    <location>
        <position position="1306"/>
    </location>
    <ligand>
        <name>Ca(2+)</name>
        <dbReference type="ChEBI" id="CHEBI:29108"/>
        <label>1</label>
    </ligand>
</feature>
<evidence type="ECO:0000256" key="15">
    <source>
        <dbReference type="PIRSR" id="PIRSR600823-1"/>
    </source>
</evidence>
<feature type="disulfide bond" evidence="19">
    <location>
        <begin position="1286"/>
        <end position="1291"/>
    </location>
</feature>
<dbReference type="InterPro" id="IPR033905">
    <property type="entry name" value="Secretory_peroxidase"/>
</dbReference>
<dbReference type="CDD" id="cd00693">
    <property type="entry name" value="secretory_peroxidase"/>
    <property type="match status" value="1"/>
</dbReference>
<gene>
    <name evidence="21" type="ORF">Tsubulata_015321</name>
</gene>
<evidence type="ECO:0000256" key="10">
    <source>
        <dbReference type="ARBA" id="ARBA00023002"/>
    </source>
</evidence>
<evidence type="ECO:0000256" key="9">
    <source>
        <dbReference type="ARBA" id="ARBA00022837"/>
    </source>
</evidence>
<comment type="caution">
    <text evidence="21">The sequence shown here is derived from an EMBL/GenBank/DDBJ whole genome shotgun (WGS) entry which is preliminary data.</text>
</comment>
<keyword evidence="22" id="KW-1185">Reference proteome</keyword>
<evidence type="ECO:0000256" key="4">
    <source>
        <dbReference type="ARBA" id="ARBA00012313"/>
    </source>
</evidence>
<keyword evidence="12 19" id="KW-1015">Disulfide bond</keyword>
<evidence type="ECO:0000313" key="22">
    <source>
        <dbReference type="Proteomes" id="UP001141552"/>
    </source>
</evidence>
<feature type="disulfide bond" evidence="19">
    <location>
        <begin position="1339"/>
        <end position="1539"/>
    </location>
</feature>
<dbReference type="PROSITE" id="PS00436">
    <property type="entry name" value="PEROXIDASE_2"/>
    <property type="match status" value="1"/>
</dbReference>
<comment type="cofactor">
    <cofactor evidence="17">
        <name>Ca(2+)</name>
        <dbReference type="ChEBI" id="CHEBI:29108"/>
    </cofactor>
    <text evidence="17">Binds 2 calcium ions per subunit.</text>
</comment>
<feature type="binding site" evidence="17">
    <location>
        <position position="1285"/>
    </location>
    <ligand>
        <name>Ca(2+)</name>
        <dbReference type="ChEBI" id="CHEBI:29108"/>
        <label>1</label>
    </ligand>
</feature>
<evidence type="ECO:0000256" key="5">
    <source>
        <dbReference type="ARBA" id="ARBA00022525"/>
    </source>
</evidence>
<dbReference type="Pfam" id="PF00141">
    <property type="entry name" value="peroxidase"/>
    <property type="match status" value="1"/>
</dbReference>
<feature type="site" description="Transition state stabilizer" evidence="18">
    <location>
        <position position="1280"/>
    </location>
</feature>
<sequence>MMMMGHGSYGHGGSSPCSSNLSALAPPFTVTATGAKPVTNPLLVDLNEPNYTVTISPSLHNWVSHGPHPHNSEPDYFPVPNSDFGPIPSSNGYGYSPIPIHVPPSNPLASASADAGLYGSLFEAEPYYPSYVSPALGDDGPHKSGYDLLSTSHVAPSNGSSHDDYAHNVPGLEHMNHWGIGSGWWEALPDWQQSEPVKLDESYCSKESYTNQGISKYEAASHIIDMVGTETCMEAGSAGKLDYNSFLDENLKFGPSTYATTSNTKATSDSYSLAPSLKAVNYKSQKIPLVNSYDKSLRRHDESPNDSTAAIRSLPPVIIRAPEKESCSFKNTIDGDDKCLRRHDGSPNDNAALSRSLPPVVIGVPSQDSCSFENINDKNNKEFAGNNSALVKEPQPYKGSALNFHLEQNHHVEEHPRSNIPAVDSVQQSFRATTELKYPRTNLDSSNQAGCGSEAFIPIENSSESLDHYNPSVDSPCWKGAPFTHWSTYQASEVVTPQNTRKIGAFNGMNDRGPQSFSLAFKDGVELSPEKESENSLPHYDRSLDYSLGSSFEKHSFGRNMLYKEGLNDDVKFGQHLMKPRHDIHEPGKENMLSHKSIPTCDFKHLHSEQRSLDEGKRTSGKTFAPRDYVADDKKNINDEADGCSSHVPFHAIEHVLCSPPSAEDALFKITNSDVSMPKRYSQMLVNTMHNLSELLRFHCSNDACELKEEDCEVLKNVINNLTTCIERKVEKMGPTQESLYPQSINSLGRLPELRKDNKTRVLRVDAAKCQDQLECQQVQEAGNMTHKNEKFSKFAIMGDAADLVKEDKMTQAIKKVLAENFQDVEETQPQMLLYKNLWLEAEASLCLLNSTARFNRMKMEIENYNLPKENDLPENTAAMENFSRSKVISDMFSTSRIDVAVNKNGPLLYSSVPDSSLSAASGHSDDVMARFHILKSRVDNTSSANTCATEKLPGSKFSTESQIDKLAHEAKDTEAKKEALIPSLGIVNSTACCEKIETENCDVPKANENTVFMEDLQSSKVISDLSSTSTIKEAGNKNDPLSDSSIPGSYLAAAIRHFDDFRLFGSDILNSRVDKNGTGNAADKLSGSKFSTESQIDKLAHEAMDTAVKQGTPIQDFSMSSTTSLTNNIDASVLARFNILKRRDDNSSDVDMERNQLEGIDFVNAVPRTLSPIGKGGLKDKIFDVSMESVLQSSDSNSDEFKSPVKEFHLFVNDDPVAQPRTTCGLGDHLHAVLCCQNVSPQLQVGFYGNSCNLAELVVKKAVRDAFIKDRGIAAGLVRLHFHDCFVRGCDGSVLIDSTPTNKAEKDSPIPSLRGFEVIDDAKARLEAIAQCKGIVSCADILAFAARDSIEITGGLGYDVPAGRRDGRVSLASETLTNLPPPTFNVTQLTQSFANKGFTQEEMVTLSGAHTIGRAHCSSFSSRLYSFNNVTNAQDPSLDASYAASLKQLCPKGSPNLVVPMNPSSPTNTDVGYYADVLANRGLFSSDQILLTNAQTARQVKMNANNPMIWKHNFAAAMVKVGQIGVLTGNAGEIRAKCRVING</sequence>
<keyword evidence="11 17" id="KW-0408">Iron</keyword>
<feature type="binding site" evidence="17">
    <location>
        <position position="1288"/>
    </location>
    <ligand>
        <name>Ca(2+)</name>
        <dbReference type="ChEBI" id="CHEBI:29108"/>
        <label>1</label>
    </ligand>
</feature>
<dbReference type="Gene3D" id="1.10.420.10">
    <property type="entry name" value="Peroxidase, domain 2"/>
    <property type="match status" value="1"/>
</dbReference>
<dbReference type="InterPro" id="IPR010255">
    <property type="entry name" value="Haem_peroxidase_sf"/>
</dbReference>
<feature type="binding site" evidence="17">
    <location>
        <position position="1290"/>
    </location>
    <ligand>
        <name>Ca(2+)</name>
        <dbReference type="ChEBI" id="CHEBI:29108"/>
        <label>1</label>
    </ligand>
</feature>
<organism evidence="21 22">
    <name type="scientific">Turnera subulata</name>
    <dbReference type="NCBI Taxonomy" id="218843"/>
    <lineage>
        <taxon>Eukaryota</taxon>
        <taxon>Viridiplantae</taxon>
        <taxon>Streptophyta</taxon>
        <taxon>Embryophyta</taxon>
        <taxon>Tracheophyta</taxon>
        <taxon>Spermatophyta</taxon>
        <taxon>Magnoliopsida</taxon>
        <taxon>eudicotyledons</taxon>
        <taxon>Gunneridae</taxon>
        <taxon>Pentapetalae</taxon>
        <taxon>rosids</taxon>
        <taxon>fabids</taxon>
        <taxon>Malpighiales</taxon>
        <taxon>Passifloraceae</taxon>
        <taxon>Turnera</taxon>
    </lineage>
</organism>
<keyword evidence="5" id="KW-0964">Secreted</keyword>
<keyword evidence="8 17" id="KW-0479">Metal-binding</keyword>
<dbReference type="GO" id="GO:0020037">
    <property type="term" value="F:heme binding"/>
    <property type="evidence" value="ECO:0007669"/>
    <property type="project" value="InterPro"/>
</dbReference>
<evidence type="ECO:0000256" key="7">
    <source>
        <dbReference type="ARBA" id="ARBA00022617"/>
    </source>
</evidence>
<dbReference type="PRINTS" id="PR00458">
    <property type="entry name" value="PEROXIDASE"/>
</dbReference>
<evidence type="ECO:0000256" key="11">
    <source>
        <dbReference type="ARBA" id="ARBA00023004"/>
    </source>
</evidence>
<keyword evidence="6" id="KW-0575">Peroxidase</keyword>
<dbReference type="InterPro" id="IPR019794">
    <property type="entry name" value="Peroxidases_AS"/>
</dbReference>
<dbReference type="FunFam" id="1.10.520.10:FF:000008">
    <property type="entry name" value="Peroxidase"/>
    <property type="match status" value="1"/>
</dbReference>
<evidence type="ECO:0000256" key="19">
    <source>
        <dbReference type="PIRSR" id="PIRSR600823-5"/>
    </source>
</evidence>
<reference evidence="21" key="1">
    <citation type="submission" date="2022-02" db="EMBL/GenBank/DDBJ databases">
        <authorList>
            <person name="Henning P.M."/>
            <person name="McCubbin A.G."/>
            <person name="Shore J.S."/>
        </authorList>
    </citation>
    <scope>NUCLEOTIDE SEQUENCE</scope>
    <source>
        <strain evidence="21">F60SS</strain>
        <tissue evidence="21">Leaves</tissue>
    </source>
</reference>
<protein>
    <recommendedName>
        <fullName evidence="4">peroxidase</fullName>
        <ecNumber evidence="4">1.11.1.7</ecNumber>
    </recommendedName>
</protein>
<name>A0A9Q0FQ77_9ROSI</name>
<feature type="disulfide bond" evidence="19">
    <location>
        <begin position="1253"/>
        <end position="1333"/>
    </location>
</feature>
<dbReference type="PANTHER" id="PTHR34361:SF2">
    <property type="entry name" value="OS08G0157800 PROTEIN"/>
    <property type="match status" value="1"/>
</dbReference>
<dbReference type="PROSITE" id="PS00435">
    <property type="entry name" value="PEROXIDASE_1"/>
    <property type="match status" value="1"/>
</dbReference>
<evidence type="ECO:0000313" key="21">
    <source>
        <dbReference type="EMBL" id="KAJ4835645.1"/>
    </source>
</evidence>
<feature type="binding site" evidence="17">
    <location>
        <position position="1471"/>
    </location>
    <ligand>
        <name>Ca(2+)</name>
        <dbReference type="ChEBI" id="CHEBI:29108"/>
        <label>2</label>
    </ligand>
</feature>
<dbReference type="EMBL" id="JAKUCV010004352">
    <property type="protein sequence ID" value="KAJ4835645.1"/>
    <property type="molecule type" value="Genomic_DNA"/>
</dbReference>
<dbReference type="InterPro" id="IPR000823">
    <property type="entry name" value="Peroxidase_pln"/>
</dbReference>
<feature type="binding site" evidence="16">
    <location>
        <position position="1381"/>
    </location>
    <ligand>
        <name>substrate</name>
    </ligand>
</feature>
<keyword evidence="9 17" id="KW-0106">Calcium</keyword>
<dbReference type="Gene3D" id="1.10.520.10">
    <property type="match status" value="1"/>
</dbReference>
<evidence type="ECO:0000256" key="17">
    <source>
        <dbReference type="PIRSR" id="PIRSR600823-3"/>
    </source>
</evidence>
<dbReference type="FunFam" id="1.10.420.10:FF:000006">
    <property type="entry name" value="Peroxidase"/>
    <property type="match status" value="1"/>
</dbReference>
<dbReference type="GO" id="GO:0046872">
    <property type="term" value="F:metal ion binding"/>
    <property type="evidence" value="ECO:0007669"/>
    <property type="project" value="UniProtKB-KW"/>
</dbReference>